<name>A0A1N6YBB8_9GAMM</name>
<dbReference type="STRING" id="1604334.SAMN05421546_2445"/>
<evidence type="ECO:0000256" key="1">
    <source>
        <dbReference type="SAM" id="SignalP"/>
    </source>
</evidence>
<feature type="signal peptide" evidence="1">
    <location>
        <begin position="1"/>
        <end position="22"/>
    </location>
</feature>
<proteinExistence type="predicted"/>
<gene>
    <name evidence="2" type="ORF">SAMN05421546_2445</name>
</gene>
<sequence>MKLRILALATAALLAAPAIASAQDSSTDDRWSGTGELGLAISKGNTDSQTLVGKLGAKRTQGPWTYAAGAAFLQGESDDVESAYRYEAFGSAARDLSAKSYIVGGLRTERDHYASYEYQSVASASYGFRAIDSETTKLTFEVGAGYRWSKLQDLRVHENGVIGRGMMDFKHQFNENVAFYDNLLIESGKDNTFARNDIGVLVKMTDALALKAGVETRHNTDVLPGIKKTDTLTTVNVVYGF</sequence>
<dbReference type="EMBL" id="FTLW01000006">
    <property type="protein sequence ID" value="SIR11796.1"/>
    <property type="molecule type" value="Genomic_DNA"/>
</dbReference>
<keyword evidence="3" id="KW-1185">Reference proteome</keyword>
<evidence type="ECO:0000313" key="3">
    <source>
        <dbReference type="Proteomes" id="UP000241788"/>
    </source>
</evidence>
<accession>A0A1N6YBB8</accession>
<dbReference type="Proteomes" id="UP000241788">
    <property type="component" value="Unassembled WGS sequence"/>
</dbReference>
<dbReference type="OrthoDB" id="5292716at2"/>
<keyword evidence="1" id="KW-0732">Signal</keyword>
<dbReference type="Pfam" id="PF04338">
    <property type="entry name" value="DUF481"/>
    <property type="match status" value="1"/>
</dbReference>
<reference evidence="3" key="1">
    <citation type="submission" date="2017-01" db="EMBL/GenBank/DDBJ databases">
        <authorList>
            <person name="Varghese N."/>
            <person name="Submissions S."/>
        </authorList>
    </citation>
    <scope>NUCLEOTIDE SEQUENCE [LARGE SCALE GENOMIC DNA]</scope>
    <source>
        <strain evidence="3">UM1</strain>
    </source>
</reference>
<evidence type="ECO:0000313" key="2">
    <source>
        <dbReference type="EMBL" id="SIR11796.1"/>
    </source>
</evidence>
<dbReference type="RefSeq" id="WP_076588581.1">
    <property type="nucleotide sequence ID" value="NZ_FTLW01000006.1"/>
</dbReference>
<feature type="chain" id="PRO_5012048908" evidence="1">
    <location>
        <begin position="23"/>
        <end position="241"/>
    </location>
</feature>
<dbReference type="AlphaFoldDB" id="A0A1N6YBB8"/>
<protein>
    <submittedName>
        <fullName evidence="2">Putative salt-induced outer membrane protein</fullName>
    </submittedName>
</protein>
<dbReference type="InterPro" id="IPR007433">
    <property type="entry name" value="DUF481"/>
</dbReference>
<organism evidence="2 3">
    <name type="scientific">Solilutibacter tolerans</name>
    <dbReference type="NCBI Taxonomy" id="1604334"/>
    <lineage>
        <taxon>Bacteria</taxon>
        <taxon>Pseudomonadati</taxon>
        <taxon>Pseudomonadota</taxon>
        <taxon>Gammaproteobacteria</taxon>
        <taxon>Lysobacterales</taxon>
        <taxon>Lysobacteraceae</taxon>
        <taxon>Solilutibacter</taxon>
    </lineage>
</organism>